<organism evidence="1 2">
    <name type="scientific">Plasmodium falciparum RAJ116</name>
    <dbReference type="NCBI Taxonomy" id="580058"/>
    <lineage>
        <taxon>Eukaryota</taxon>
        <taxon>Sar</taxon>
        <taxon>Alveolata</taxon>
        <taxon>Apicomplexa</taxon>
        <taxon>Aconoidasida</taxon>
        <taxon>Haemosporida</taxon>
        <taxon>Plasmodiidae</taxon>
        <taxon>Plasmodium</taxon>
        <taxon>Plasmodium (Laverania)</taxon>
    </lineage>
</organism>
<dbReference type="GO" id="GO:0005789">
    <property type="term" value="C:endoplasmic reticulum membrane"/>
    <property type="evidence" value="ECO:0007669"/>
    <property type="project" value="TreeGrafter"/>
</dbReference>
<dbReference type="InterPro" id="IPR051577">
    <property type="entry name" value="MRF-like"/>
</dbReference>
<sequence length="445" mass="53845">MIINKKWSYSGKFSEDNNIDKECNIDHRRASVLKDISIYVNEEYIHKITNIYIPQHFYEEKKKQYINMKKKNNKQYLVGTMKKEKYLNQSLCLKKNNKINNINIINNDDNFQNVQNIKQYLIYPQIIHFNYILLNKEFETFIHLHNTNSIHPINIYFFFHSDNIKITYPEETKTTCHNKINDNNICTTYQSTKVTIKQNTQQKICVTLNLKNYNIFNNQKNKKCSFSQSENMDNEEEQKICNHIISKRNIKNKEHHNYLDDTYKDEPYNIYHHKTTPFFEIYIYYEYISIKTQDHYDIDKIKVQANLILLNLFINTNILYFSITNMDIDMFYHNYFVIYNPFNITIKMKLKYNEQVLKMKDHISIYPGEYKMVPVQFITSEATACVEEFIYVYLDDFRLYKSYKINVNEINFDNVLLNRNYLKSFYITNTSNTNIIENVQKNNLF</sequence>
<dbReference type="GO" id="GO:0016540">
    <property type="term" value="P:protein autoprocessing"/>
    <property type="evidence" value="ECO:0007669"/>
    <property type="project" value="TreeGrafter"/>
</dbReference>
<accession>A0A0L0CSU0</accession>
<dbReference type="PANTHER" id="PTHR13029:SF18">
    <property type="entry name" value="MYELIN REGULATORY FACTOR HOMOLOG 1"/>
    <property type="match status" value="1"/>
</dbReference>
<dbReference type="GO" id="GO:0045893">
    <property type="term" value="P:positive regulation of DNA-templated transcription"/>
    <property type="evidence" value="ECO:0007669"/>
    <property type="project" value="TreeGrafter"/>
</dbReference>
<dbReference type="AlphaFoldDB" id="A0A0L0CSU0"/>
<evidence type="ECO:0000313" key="1">
    <source>
        <dbReference type="EMBL" id="KNC35485.1"/>
    </source>
</evidence>
<reference evidence="2" key="1">
    <citation type="submission" date="2015-07" db="EMBL/GenBank/DDBJ databases">
        <title>Annotation of Plasmodium falciparum RAJ116.</title>
        <authorList>
            <consortium name="The Broad Institute Genome Sequencing Platform"/>
            <person name="Volkman S.K."/>
            <person name="Neafsey D.E."/>
            <person name="Dash A.P."/>
            <person name="Chitnis C.E."/>
            <person name="Hartl D.L."/>
            <person name="Young S.K."/>
            <person name="Zeng Q."/>
            <person name="Koehrsen M."/>
            <person name="Alvarado L."/>
            <person name="Berlin A."/>
            <person name="Borenstein D."/>
            <person name="Chapman S.B."/>
            <person name="Chen Z."/>
            <person name="Engels R."/>
            <person name="Freedman E."/>
            <person name="Gellesch M."/>
            <person name="Goldberg J."/>
            <person name="Griggs A."/>
            <person name="Gujja S."/>
            <person name="Heilman E.R."/>
            <person name="Heiman D.I."/>
            <person name="Howarth C."/>
            <person name="Jen D."/>
            <person name="Larson L."/>
            <person name="Mehta T."/>
            <person name="Neiman D."/>
            <person name="Park D."/>
            <person name="Pearson M."/>
            <person name="Roberts A."/>
            <person name="Saif S."/>
            <person name="Shea T."/>
            <person name="Shenoy N."/>
            <person name="Sisk P."/>
            <person name="Stolte C."/>
            <person name="Sykes S."/>
            <person name="Walk T."/>
            <person name="White J."/>
            <person name="Yandava C."/>
            <person name="Haas B."/>
            <person name="Henn M.R."/>
            <person name="Nusbaum C."/>
            <person name="Birren B."/>
        </authorList>
    </citation>
    <scope>NUCLEOTIDE SEQUENCE [LARGE SCALE GENOMIC DNA]</scope>
    <source>
        <strain evidence="2">RAJ116</strain>
    </source>
</reference>
<evidence type="ECO:0000313" key="2">
    <source>
        <dbReference type="Proteomes" id="UP000054566"/>
    </source>
</evidence>
<gene>
    <name evidence="1" type="ORF">PFLG_00295</name>
</gene>
<protein>
    <submittedName>
        <fullName evidence="1">Uncharacterized protein</fullName>
    </submittedName>
</protein>
<dbReference type="PANTHER" id="PTHR13029">
    <property type="match status" value="1"/>
</dbReference>
<name>A0A0L0CSU0_PLAFA</name>
<dbReference type="GO" id="GO:0003700">
    <property type="term" value="F:DNA-binding transcription factor activity"/>
    <property type="evidence" value="ECO:0007669"/>
    <property type="project" value="TreeGrafter"/>
</dbReference>
<proteinExistence type="predicted"/>
<dbReference type="GO" id="GO:0005634">
    <property type="term" value="C:nucleus"/>
    <property type="evidence" value="ECO:0007669"/>
    <property type="project" value="TreeGrafter"/>
</dbReference>
<reference evidence="2" key="2">
    <citation type="submission" date="2015-07" db="EMBL/GenBank/DDBJ databases">
        <title>The genome sequence of Plasmodium falciparum RAJ116.</title>
        <authorList>
            <consortium name="The Broad Institute Genome Sequencing Platform"/>
            <person name="Volkman S.K."/>
            <person name="Neafsey D.E."/>
            <person name="Dash A.P."/>
            <person name="Chitnis C.E."/>
            <person name="Hartl D.L."/>
            <person name="Young S.K."/>
            <person name="Kodira C.D."/>
            <person name="Zeng Q."/>
            <person name="Koehrsen M."/>
            <person name="Godfrey P."/>
            <person name="Alvarado L."/>
            <person name="Berlin A."/>
            <person name="Borenstein D."/>
            <person name="Chen Z."/>
            <person name="Engels R."/>
            <person name="Freedman E."/>
            <person name="Gellesch M."/>
            <person name="Goldberg J."/>
            <person name="Griggs A."/>
            <person name="Gujja S."/>
            <person name="Heiman D."/>
            <person name="Hepburn T."/>
            <person name="Howarth C."/>
            <person name="Jen D."/>
            <person name="Larson L."/>
            <person name="Lewis B."/>
            <person name="Mehta T."/>
            <person name="Park D."/>
            <person name="Pearson M."/>
            <person name="Roberts A."/>
            <person name="Saif S."/>
            <person name="Shea T."/>
            <person name="Shenoy N."/>
            <person name="Sisk P."/>
            <person name="Stolte C."/>
            <person name="Sykes S."/>
            <person name="Walk T."/>
            <person name="White J."/>
            <person name="Yandava C."/>
            <person name="Wirth D.F."/>
            <person name="Nusbaum C."/>
            <person name="Birren B."/>
        </authorList>
    </citation>
    <scope>NUCLEOTIDE SEQUENCE [LARGE SCALE GENOMIC DNA]</scope>
    <source>
        <strain evidence="2">RAJ116</strain>
    </source>
</reference>
<dbReference type="Proteomes" id="UP000054566">
    <property type="component" value="Unassembled WGS sequence"/>
</dbReference>
<dbReference type="GO" id="GO:0043565">
    <property type="term" value="F:sequence-specific DNA binding"/>
    <property type="evidence" value="ECO:0007669"/>
    <property type="project" value="TreeGrafter"/>
</dbReference>
<dbReference type="EMBL" id="GG663846">
    <property type="protein sequence ID" value="KNC35485.1"/>
    <property type="molecule type" value="Genomic_DNA"/>
</dbReference>